<evidence type="ECO:0000313" key="4">
    <source>
        <dbReference type="Proteomes" id="UP000256645"/>
    </source>
</evidence>
<dbReference type="SMART" id="SM00256">
    <property type="entry name" value="FBOX"/>
    <property type="match status" value="1"/>
</dbReference>
<dbReference type="InterPro" id="IPR055589">
    <property type="entry name" value="DUF7165"/>
</dbReference>
<dbReference type="InterPro" id="IPR001810">
    <property type="entry name" value="F-box_dom"/>
</dbReference>
<feature type="compositionally biased region" description="Basic and acidic residues" evidence="1">
    <location>
        <begin position="901"/>
        <end position="919"/>
    </location>
</feature>
<evidence type="ECO:0000313" key="3">
    <source>
        <dbReference type="EMBL" id="RDW67797.1"/>
    </source>
</evidence>
<feature type="compositionally biased region" description="Polar residues" evidence="1">
    <location>
        <begin position="767"/>
        <end position="784"/>
    </location>
</feature>
<feature type="region of interest" description="Disordered" evidence="1">
    <location>
        <begin position="580"/>
        <end position="713"/>
    </location>
</feature>
<feature type="compositionally biased region" description="Polar residues" evidence="1">
    <location>
        <begin position="446"/>
        <end position="457"/>
    </location>
</feature>
<feature type="compositionally biased region" description="Low complexity" evidence="1">
    <location>
        <begin position="1076"/>
        <end position="1111"/>
    </location>
</feature>
<feature type="compositionally biased region" description="Polar residues" evidence="1">
    <location>
        <begin position="839"/>
        <end position="854"/>
    </location>
</feature>
<gene>
    <name evidence="3" type="ORF">BP6252_09193</name>
</gene>
<feature type="compositionally biased region" description="Low complexity" evidence="1">
    <location>
        <begin position="655"/>
        <end position="667"/>
    </location>
</feature>
<dbReference type="EMBL" id="PDLM01000010">
    <property type="protein sequence ID" value="RDW67797.1"/>
    <property type="molecule type" value="Genomic_DNA"/>
</dbReference>
<evidence type="ECO:0000256" key="1">
    <source>
        <dbReference type="SAM" id="MobiDB-lite"/>
    </source>
</evidence>
<feature type="compositionally biased region" description="Basic and acidic residues" evidence="1">
    <location>
        <begin position="1044"/>
        <end position="1054"/>
    </location>
</feature>
<dbReference type="OrthoDB" id="3925024at2759"/>
<feature type="compositionally biased region" description="Polar residues" evidence="1">
    <location>
        <begin position="421"/>
        <end position="436"/>
    </location>
</feature>
<feature type="domain" description="F-box" evidence="2">
    <location>
        <begin position="30"/>
        <end position="76"/>
    </location>
</feature>
<feature type="compositionally biased region" description="Basic and acidic residues" evidence="1">
    <location>
        <begin position="680"/>
        <end position="696"/>
    </location>
</feature>
<dbReference type="InterPro" id="IPR036047">
    <property type="entry name" value="F-box-like_dom_sf"/>
</dbReference>
<feature type="compositionally biased region" description="Acidic residues" evidence="1">
    <location>
        <begin position="629"/>
        <end position="642"/>
    </location>
</feature>
<reference evidence="3 4" key="1">
    <citation type="journal article" date="2018" name="IMA Fungus">
        <title>IMA Genome-F 9: Draft genome sequence of Annulohypoxylon stygium, Aspergillus mulundensis, Berkeleyomyces basicola (syn. Thielaviopsis basicola), Ceratocystis smalleyi, two Cercospora beticola strains, Coleophoma cylindrospora, Fusarium fracticaudum, Phialophora cf. hyalina, and Morchella septimelata.</title>
        <authorList>
            <person name="Wingfield B.D."/>
            <person name="Bills G.F."/>
            <person name="Dong Y."/>
            <person name="Huang W."/>
            <person name="Nel W.J."/>
            <person name="Swalarsk-Parry B.S."/>
            <person name="Vaghefi N."/>
            <person name="Wilken P.M."/>
            <person name="An Z."/>
            <person name="de Beer Z.W."/>
            <person name="De Vos L."/>
            <person name="Chen L."/>
            <person name="Duong T.A."/>
            <person name="Gao Y."/>
            <person name="Hammerbacher A."/>
            <person name="Kikkert J.R."/>
            <person name="Li Y."/>
            <person name="Li H."/>
            <person name="Li K."/>
            <person name="Li Q."/>
            <person name="Liu X."/>
            <person name="Ma X."/>
            <person name="Naidoo K."/>
            <person name="Pethybridge S.J."/>
            <person name="Sun J."/>
            <person name="Steenkamp E.T."/>
            <person name="van der Nest M.A."/>
            <person name="van Wyk S."/>
            <person name="Wingfield M.J."/>
            <person name="Xiong C."/>
            <person name="Yue Q."/>
            <person name="Zhang X."/>
        </authorList>
    </citation>
    <scope>NUCLEOTIDE SEQUENCE [LARGE SCALE GENOMIC DNA]</scope>
    <source>
        <strain evidence="3 4">BP6252</strain>
    </source>
</reference>
<name>A0A3D8R186_9HELO</name>
<dbReference type="SUPFAM" id="SSF81383">
    <property type="entry name" value="F-box domain"/>
    <property type="match status" value="1"/>
</dbReference>
<evidence type="ECO:0000259" key="2">
    <source>
        <dbReference type="PROSITE" id="PS50181"/>
    </source>
</evidence>
<proteinExistence type="predicted"/>
<feature type="compositionally biased region" description="Polar residues" evidence="1">
    <location>
        <begin position="868"/>
        <end position="899"/>
    </location>
</feature>
<sequence>MAAVKEHIQQTMPEQVRSFVDDKKAGPRKSVAFDQLPDEIIEQILELTSPNSFASLIVLNRKWRMISQQSYLYAHHLSQCPSYRAAHRGTYPPEDEDSLPLLRRQFAHEVKRNLFDAYVRPAETVINLVSTSISSTSAPGGEAFNFSLSPKGHHLLAYSSSRIHVLDVTGPELVVKRELKIFRRPVSTTITDDGSLLAVLSTDLQVDIYDLTGTHPRHCRVVELDHTPRTIALSPEGSVLAAAYESGVEVSSLDSSAGTDRRSVKCYAVDSLSFSQDGRQLLGTTLHSRNSSTVVLTAPYYDPGTSLPDASVSALWTTSILFPNGSRDCSHAVLLPSSVDDEASWTFTYDRAFETFRAVRIDDLRNGTTYFTGPIAHSGSVTHLLPSTLPAASSSGDLVAAGFQGSIWLYGVPEDLDAPTGISTGMGSNAESETGPPSSPIGHRNSAPSSQPINRQPGSGRVPQWQILCDRFRNTFVEGRKASTLTGVSAMTWISQNPRSHAERLVAVAPGVGEKCAIDDDGMSPTDGGRITILDFDYSISNGRKRVLTIEVGQKEPEILEEEHKDLETEVALVRRRTVAQRQGNHSISRPPAMPRPPIPAASSIPSRQAAHVSFGAPAIRDSSHSADDIDESASVDEEEAFDAPYSQTNPRSVTTLRRAATAAANNRRLHPRAVAQGHIEYRRADGREEHPHESDADNWVPPPPPYSKEPVPTLPEHIQRSILAQASYKPQQSSTLHNSPVSDLADLGSLQRSRTTLFSSARPRGSSLQRIPSVSTLSTSVQDDSPRPLTSPATITFDDIYDVSPPSSPRLATRQPAPAPIQIPRKPVATGAGPDAAEQSSEAFHATTSSRQPMQPAPQNPADQLITAPTSTQDSRQAMPTPAQIETSEAPATSSNAVLTREHLDKDLPPPPNDDHRLLFPPPTTEGLLGDDGMPKLQPSPPLPRRSETVPIRAMVVENEDILTIPKRSETAPTPPVGAPVDPHGAAISPLSMPSADQLARLKSRKGRPRNLSNPSRPRAGSNPINQPHLAQPNQSASSSRASSRESSLRRSVSDPSRIQTQNLSHGSPEKFHGAPRAAAGAIGRSPSNSRLAPSNSPSHAAHPPSASPSRRLSKRNSNPRLEISEDSECEPSMARLETIRSVDTAAEPSPAFISPKPLTLGRTPSRAEKSAAKNIQDAKKRGWRASMRKDKKKTRATPRQEQIDITDWTNVSSENVAMEKEGKSGGKCAVM</sequence>
<feature type="compositionally biased region" description="Low complexity" evidence="1">
    <location>
        <begin position="1011"/>
        <end position="1020"/>
    </location>
</feature>
<feature type="compositionally biased region" description="Low complexity" evidence="1">
    <location>
        <begin position="601"/>
        <end position="611"/>
    </location>
</feature>
<feature type="compositionally biased region" description="Polar residues" evidence="1">
    <location>
        <begin position="1056"/>
        <end position="1067"/>
    </location>
</feature>
<dbReference type="AlphaFoldDB" id="A0A3D8R186"/>
<keyword evidence="4" id="KW-1185">Reference proteome</keyword>
<organism evidence="3 4">
    <name type="scientific">Coleophoma cylindrospora</name>
    <dbReference type="NCBI Taxonomy" id="1849047"/>
    <lineage>
        <taxon>Eukaryota</taxon>
        <taxon>Fungi</taxon>
        <taxon>Dikarya</taxon>
        <taxon>Ascomycota</taxon>
        <taxon>Pezizomycotina</taxon>
        <taxon>Leotiomycetes</taxon>
        <taxon>Helotiales</taxon>
        <taxon>Dermateaceae</taxon>
        <taxon>Coleophoma</taxon>
    </lineage>
</organism>
<dbReference type="STRING" id="1849047.A0A3D8R186"/>
<feature type="compositionally biased region" description="Basic and acidic residues" evidence="1">
    <location>
        <begin position="1167"/>
        <end position="1182"/>
    </location>
</feature>
<accession>A0A3D8R186</accession>
<dbReference type="Proteomes" id="UP000256645">
    <property type="component" value="Unassembled WGS sequence"/>
</dbReference>
<protein>
    <recommendedName>
        <fullName evidence="2">F-box domain-containing protein</fullName>
    </recommendedName>
</protein>
<feature type="region of interest" description="Disordered" evidence="1">
    <location>
        <begin position="758"/>
        <end position="1210"/>
    </location>
</feature>
<dbReference type="Gene3D" id="2.130.10.10">
    <property type="entry name" value="YVTN repeat-like/Quinoprotein amine dehydrogenase"/>
    <property type="match status" value="1"/>
</dbReference>
<feature type="region of interest" description="Disordered" evidence="1">
    <location>
        <begin position="419"/>
        <end position="461"/>
    </location>
</feature>
<dbReference type="SUPFAM" id="SSF82171">
    <property type="entry name" value="DPP6 N-terminal domain-like"/>
    <property type="match status" value="1"/>
</dbReference>
<dbReference type="Pfam" id="PF23749">
    <property type="entry name" value="DUF7165"/>
    <property type="match status" value="1"/>
</dbReference>
<dbReference type="InterPro" id="IPR015943">
    <property type="entry name" value="WD40/YVTN_repeat-like_dom_sf"/>
</dbReference>
<dbReference type="Pfam" id="PF00646">
    <property type="entry name" value="F-box"/>
    <property type="match status" value="1"/>
</dbReference>
<comment type="caution">
    <text evidence="3">The sequence shown here is derived from an EMBL/GenBank/DDBJ whole genome shotgun (WGS) entry which is preliminary data.</text>
</comment>
<dbReference type="PROSITE" id="PS50181">
    <property type="entry name" value="FBOX"/>
    <property type="match status" value="1"/>
</dbReference>